<comment type="catalytic activity">
    <reaction evidence="8">
        <text>(E)-sinapaldehyde + NADP(+) + CoA = (E)-sinapoyl-CoA + NADPH + H(+)</text>
        <dbReference type="Rhea" id="RHEA:64656"/>
        <dbReference type="ChEBI" id="CHEBI:15378"/>
        <dbReference type="ChEBI" id="CHEBI:27949"/>
        <dbReference type="ChEBI" id="CHEBI:57287"/>
        <dbReference type="ChEBI" id="CHEBI:57393"/>
        <dbReference type="ChEBI" id="CHEBI:57783"/>
        <dbReference type="ChEBI" id="CHEBI:58349"/>
        <dbReference type="EC" id="1.2.1.44"/>
    </reaction>
    <physiologicalReaction direction="right-to-left" evidence="8">
        <dbReference type="Rhea" id="RHEA:64658"/>
    </physiologicalReaction>
</comment>
<evidence type="ECO:0000256" key="9">
    <source>
        <dbReference type="ARBA" id="ARBA00051239"/>
    </source>
</evidence>
<dbReference type="InterPro" id="IPR036291">
    <property type="entry name" value="NAD(P)-bd_dom_sf"/>
</dbReference>
<keyword evidence="16" id="KW-0472">Membrane</keyword>
<keyword evidence="16" id="KW-0812">Transmembrane</keyword>
<evidence type="ECO:0000256" key="16">
    <source>
        <dbReference type="SAM" id="Phobius"/>
    </source>
</evidence>
<dbReference type="PANTHER" id="PTHR10366:SF404">
    <property type="entry name" value="CINNAMOYL-COA REDUCTASE 1"/>
    <property type="match status" value="1"/>
</dbReference>
<proteinExistence type="inferred from homology"/>
<dbReference type="GO" id="GO:0016621">
    <property type="term" value="F:cinnamoyl-CoA reductase activity"/>
    <property type="evidence" value="ECO:0007669"/>
    <property type="project" value="UniProtKB-EC"/>
</dbReference>
<evidence type="ECO:0000256" key="12">
    <source>
        <dbReference type="ARBA" id="ARBA00075244"/>
    </source>
</evidence>
<gene>
    <name evidence="18" type="ORF">SVIM_LOCUS395413</name>
</gene>
<evidence type="ECO:0000256" key="15">
    <source>
        <dbReference type="ARBA" id="ARBA00082321"/>
    </source>
</evidence>
<dbReference type="SUPFAM" id="SSF51735">
    <property type="entry name" value="NAD(P)-binding Rossmann-fold domains"/>
    <property type="match status" value="2"/>
</dbReference>
<dbReference type="Pfam" id="PF01370">
    <property type="entry name" value="Epimerase"/>
    <property type="match status" value="2"/>
</dbReference>
<dbReference type="InterPro" id="IPR050425">
    <property type="entry name" value="NAD(P)_dehydrat-like"/>
</dbReference>
<evidence type="ECO:0000256" key="1">
    <source>
        <dbReference type="ARBA" id="ARBA00004928"/>
    </source>
</evidence>
<feature type="transmembrane region" description="Helical" evidence="16">
    <location>
        <begin position="12"/>
        <end position="33"/>
    </location>
</feature>
<dbReference type="PANTHER" id="PTHR10366">
    <property type="entry name" value="NAD DEPENDENT EPIMERASE/DEHYDRATASE"/>
    <property type="match status" value="1"/>
</dbReference>
<keyword evidence="4" id="KW-1015">Disulfide bond</keyword>
<comment type="catalytic activity">
    <reaction evidence="7">
        <text>(E)-4-coumaraldehyde + NADP(+) + CoA = (E)-4-coumaroyl-CoA + NADPH + H(+)</text>
        <dbReference type="Rhea" id="RHEA:64652"/>
        <dbReference type="ChEBI" id="CHEBI:15378"/>
        <dbReference type="ChEBI" id="CHEBI:28353"/>
        <dbReference type="ChEBI" id="CHEBI:57287"/>
        <dbReference type="ChEBI" id="CHEBI:57783"/>
        <dbReference type="ChEBI" id="CHEBI:58349"/>
        <dbReference type="ChEBI" id="CHEBI:85008"/>
        <dbReference type="EC" id="1.2.1.44"/>
    </reaction>
    <physiologicalReaction direction="right-to-left" evidence="7">
        <dbReference type="Rhea" id="RHEA:64654"/>
    </physiologicalReaction>
</comment>
<dbReference type="EMBL" id="CAADRP010001895">
    <property type="protein sequence ID" value="VFU55615.1"/>
    <property type="molecule type" value="Genomic_DNA"/>
</dbReference>
<dbReference type="EC" id="1.2.1.44" evidence="11"/>
<dbReference type="CDD" id="cd08958">
    <property type="entry name" value="FR_SDR_e"/>
    <property type="match status" value="2"/>
</dbReference>
<comment type="catalytic activity">
    <reaction evidence="9">
        <text>(E)-caffeyl aldehyde + NADP(+) + CoA = (E)-caffeoyl-CoA + NADPH + H(+)</text>
        <dbReference type="Rhea" id="RHEA:74867"/>
        <dbReference type="ChEBI" id="CHEBI:15378"/>
        <dbReference type="ChEBI" id="CHEBI:28323"/>
        <dbReference type="ChEBI" id="CHEBI:57287"/>
        <dbReference type="ChEBI" id="CHEBI:57783"/>
        <dbReference type="ChEBI" id="CHEBI:58349"/>
        <dbReference type="ChEBI" id="CHEBI:87136"/>
    </reaction>
    <physiologicalReaction direction="right-to-left" evidence="9">
        <dbReference type="Rhea" id="RHEA:74869"/>
    </physiologicalReaction>
</comment>
<keyword evidence="16" id="KW-1133">Transmembrane helix</keyword>
<evidence type="ECO:0000256" key="14">
    <source>
        <dbReference type="ARBA" id="ARBA00081990"/>
    </source>
</evidence>
<dbReference type="GO" id="GO:0016616">
    <property type="term" value="F:oxidoreductase activity, acting on the CH-OH group of donors, NAD or NADP as acceptor"/>
    <property type="evidence" value="ECO:0007669"/>
    <property type="project" value="UniProtKB-ARBA"/>
</dbReference>
<evidence type="ECO:0000256" key="8">
    <source>
        <dbReference type="ARBA" id="ARBA00051133"/>
    </source>
</evidence>
<sequence length="657" mass="72288">MPADSSPLPGQGHTVCVTGAGGFIASWIVKLLLEKGYSVRGTVRNPDPKNSHLMELEGAQERLTLCKADLLDYESLKEAIQGCDGVFHTASPVIEDPEKMMEPAVTGTKNVMTAAAEAKVRRVVLTSSIGAVYMDPTGALMLLLMNLAGVILSLQNTKNLYCYGKTVAEQGAWDLAKKKGVDLVVVNPVVVLGPLLQPTVNASIMHILKYLNGAVKTYANAVQGYVHVRDVALAHIVVFETPSASGRYICSESMLHRGEVVEILAKFFPEYPIPTKCSDEKNPRKQPYKFTNQKIKDLGIKFIPVKQCLYETVKSLQENGQLPIPKQVEDSGQTVCVTGAGGFIASWIVKLLLEKGYSVKGTVRNPADPKNSHLMELEGAQERLTLCKADLLDYESLQEAIQGCDGVFHTASPVTDDPEQMVEPAVNGTKNVIMAAAEAKVRRVVFTSSIGTVYMDPNRSPDVVVDESCWSDLEFCKSTKNWYCYGKTVAEQDAWDVARKKGVDLVVVNPVLVIGPLLQPTVNASTIHILKYLTGSVKTYANSVQAYVHVRDVALAHILVFETPSASGRYICSERMLHRGEVVEILAKFFPEYPIPTKCSDEKNPRKQPYKLTNQKIKDLGIEFTPVKQCLYETVKSLQEKDHLSISKQAEDFVKNH</sequence>
<accession>A0A6N2MMY0</accession>
<evidence type="ECO:0000256" key="6">
    <source>
        <dbReference type="ARBA" id="ARBA00050514"/>
    </source>
</evidence>
<feature type="transmembrane region" description="Helical" evidence="16">
    <location>
        <begin position="131"/>
        <end position="154"/>
    </location>
</feature>
<feature type="domain" description="NAD-dependent epimerase/dehydratase" evidence="17">
    <location>
        <begin position="15"/>
        <end position="245"/>
    </location>
</feature>
<evidence type="ECO:0000256" key="7">
    <source>
        <dbReference type="ARBA" id="ARBA00050640"/>
    </source>
</evidence>
<reference evidence="18" key="1">
    <citation type="submission" date="2019-03" db="EMBL/GenBank/DDBJ databases">
        <authorList>
            <person name="Mank J."/>
            <person name="Almeida P."/>
        </authorList>
    </citation>
    <scope>NUCLEOTIDE SEQUENCE</scope>
    <source>
        <strain evidence="18">78183</strain>
    </source>
</reference>
<dbReference type="AlphaFoldDB" id="A0A6N2MMY0"/>
<keyword evidence="3" id="KW-0560">Oxidoreductase</keyword>
<dbReference type="Gene3D" id="3.40.50.720">
    <property type="entry name" value="NAD(P)-binding Rossmann-like Domain"/>
    <property type="match status" value="2"/>
</dbReference>
<evidence type="ECO:0000259" key="17">
    <source>
        <dbReference type="Pfam" id="PF01370"/>
    </source>
</evidence>
<evidence type="ECO:0000256" key="13">
    <source>
        <dbReference type="ARBA" id="ARBA00077069"/>
    </source>
</evidence>
<evidence type="ECO:0000256" key="11">
    <source>
        <dbReference type="ARBA" id="ARBA00067006"/>
    </source>
</evidence>
<comment type="pathway">
    <text evidence="1">Aromatic compound metabolism; phenylpropanoid biosynthesis.</text>
</comment>
<evidence type="ECO:0000256" key="5">
    <source>
        <dbReference type="ARBA" id="ARBA00023445"/>
    </source>
</evidence>
<comment type="similarity">
    <text evidence="5">Belongs to the NAD(P)-dependent epimerase/dehydratase family. Dihydroflavonol-4-reductase subfamily.</text>
</comment>
<name>A0A6N2MMY0_SALVM</name>
<dbReference type="FunFam" id="3.40.50.720:FF:000199">
    <property type="entry name" value="Cinnamoyl-CoA reductase 1"/>
    <property type="match status" value="2"/>
</dbReference>
<comment type="catalytic activity">
    <reaction evidence="10">
        <text>(E)-coniferaldehyde + NADP(+) + CoA = (E)-feruloyl-CoA + NADPH + H(+)</text>
        <dbReference type="Rhea" id="RHEA:64648"/>
        <dbReference type="ChEBI" id="CHEBI:15378"/>
        <dbReference type="ChEBI" id="CHEBI:16547"/>
        <dbReference type="ChEBI" id="CHEBI:57287"/>
        <dbReference type="ChEBI" id="CHEBI:57783"/>
        <dbReference type="ChEBI" id="CHEBI:58349"/>
        <dbReference type="ChEBI" id="CHEBI:87305"/>
        <dbReference type="EC" id="1.2.1.44"/>
    </reaction>
    <physiologicalReaction direction="right-to-left" evidence="10">
        <dbReference type="Rhea" id="RHEA:64650"/>
    </physiologicalReaction>
</comment>
<keyword evidence="2" id="KW-0521">NADP</keyword>
<evidence type="ECO:0000256" key="4">
    <source>
        <dbReference type="ARBA" id="ARBA00023157"/>
    </source>
</evidence>
<protein>
    <recommendedName>
        <fullName evidence="11">cinnamoyl-CoA reductase</fullName>
        <ecNumber evidence="11">1.2.1.44</ecNumber>
    </recommendedName>
    <alternativeName>
        <fullName evidence="12">Caffeoyl-CoA reductase</fullName>
    </alternativeName>
    <alternativeName>
        <fullName evidence="15">Coumaroyl-CoA reductase</fullName>
    </alternativeName>
    <alternativeName>
        <fullName evidence="13">Feruloyl-CoA reductase</fullName>
    </alternativeName>
    <alternativeName>
        <fullName evidence="14">Sinapoyl-CoA reductase</fullName>
    </alternativeName>
</protein>
<organism evidence="18">
    <name type="scientific">Salix viminalis</name>
    <name type="common">Common osier</name>
    <name type="synonym">Basket willow</name>
    <dbReference type="NCBI Taxonomy" id="40686"/>
    <lineage>
        <taxon>Eukaryota</taxon>
        <taxon>Viridiplantae</taxon>
        <taxon>Streptophyta</taxon>
        <taxon>Embryophyta</taxon>
        <taxon>Tracheophyta</taxon>
        <taxon>Spermatophyta</taxon>
        <taxon>Magnoliopsida</taxon>
        <taxon>eudicotyledons</taxon>
        <taxon>Gunneridae</taxon>
        <taxon>Pentapetalae</taxon>
        <taxon>rosids</taxon>
        <taxon>fabids</taxon>
        <taxon>Malpighiales</taxon>
        <taxon>Salicaceae</taxon>
        <taxon>Saliceae</taxon>
        <taxon>Salix</taxon>
    </lineage>
</organism>
<dbReference type="InterPro" id="IPR001509">
    <property type="entry name" value="Epimerase_deHydtase"/>
</dbReference>
<comment type="catalytic activity">
    <reaction evidence="6">
        <text>(E)-cinnamaldehyde + NADP(+) + CoA = (E)-cinnamoyl-CoA + NADPH + H(+)</text>
        <dbReference type="Rhea" id="RHEA:10620"/>
        <dbReference type="ChEBI" id="CHEBI:15378"/>
        <dbReference type="ChEBI" id="CHEBI:16731"/>
        <dbReference type="ChEBI" id="CHEBI:57252"/>
        <dbReference type="ChEBI" id="CHEBI:57287"/>
        <dbReference type="ChEBI" id="CHEBI:57783"/>
        <dbReference type="ChEBI" id="CHEBI:58349"/>
        <dbReference type="EC" id="1.2.1.44"/>
    </reaction>
    <physiologicalReaction direction="right-to-left" evidence="6">
        <dbReference type="Rhea" id="RHEA:10622"/>
    </physiologicalReaction>
</comment>
<feature type="domain" description="NAD-dependent epimerase/dehydratase" evidence="17">
    <location>
        <begin position="335"/>
        <end position="567"/>
    </location>
</feature>
<evidence type="ECO:0000313" key="18">
    <source>
        <dbReference type="EMBL" id="VFU55615.1"/>
    </source>
</evidence>
<dbReference type="GO" id="GO:0009809">
    <property type="term" value="P:lignin biosynthetic process"/>
    <property type="evidence" value="ECO:0007669"/>
    <property type="project" value="UniProtKB-ARBA"/>
</dbReference>
<evidence type="ECO:0000256" key="10">
    <source>
        <dbReference type="ARBA" id="ARBA00052462"/>
    </source>
</evidence>
<evidence type="ECO:0000256" key="2">
    <source>
        <dbReference type="ARBA" id="ARBA00022857"/>
    </source>
</evidence>
<evidence type="ECO:0000256" key="3">
    <source>
        <dbReference type="ARBA" id="ARBA00023002"/>
    </source>
</evidence>